<dbReference type="GO" id="GO:0016491">
    <property type="term" value="F:oxidoreductase activity"/>
    <property type="evidence" value="ECO:0007669"/>
    <property type="project" value="UniProtKB-KW"/>
</dbReference>
<dbReference type="GO" id="GO:0016020">
    <property type="term" value="C:membrane"/>
    <property type="evidence" value="ECO:0007669"/>
    <property type="project" value="InterPro"/>
</dbReference>
<evidence type="ECO:0000313" key="9">
    <source>
        <dbReference type="EMBL" id="SLN23933.1"/>
    </source>
</evidence>
<keyword evidence="7" id="KW-0472">Membrane</keyword>
<keyword evidence="9" id="KW-0560">Oxidoreductase</keyword>
<dbReference type="InterPro" id="IPR014349">
    <property type="entry name" value="Rieske_Fe-S_prot"/>
</dbReference>
<reference evidence="9 10" key="1">
    <citation type="submission" date="2017-03" db="EMBL/GenBank/DDBJ databases">
        <authorList>
            <person name="Afonso C.L."/>
            <person name="Miller P.J."/>
            <person name="Scott M.A."/>
            <person name="Spackman E."/>
            <person name="Goraichik I."/>
            <person name="Dimitrov K.M."/>
            <person name="Suarez D.L."/>
            <person name="Swayne D.E."/>
        </authorList>
    </citation>
    <scope>NUCLEOTIDE SEQUENCE [LARGE SCALE GENOMIC DNA]</scope>
    <source>
        <strain evidence="9 10">CECT 7450</strain>
    </source>
</reference>
<keyword evidence="7" id="KW-1133">Transmembrane helix</keyword>
<dbReference type="InterPro" id="IPR036922">
    <property type="entry name" value="Rieske_2Fe-2S_sf"/>
</dbReference>
<feature type="transmembrane region" description="Helical" evidence="7">
    <location>
        <begin position="7"/>
        <end position="27"/>
    </location>
</feature>
<keyword evidence="7" id="KW-0812">Transmembrane</keyword>
<dbReference type="PROSITE" id="PS51296">
    <property type="entry name" value="RIESKE"/>
    <property type="match status" value="1"/>
</dbReference>
<evidence type="ECO:0000259" key="8">
    <source>
        <dbReference type="PROSITE" id="PS51296"/>
    </source>
</evidence>
<evidence type="ECO:0000256" key="6">
    <source>
        <dbReference type="ARBA" id="ARBA00034078"/>
    </source>
</evidence>
<dbReference type="AlphaFoldDB" id="A0A1X6YKF3"/>
<protein>
    <submittedName>
        <fullName evidence="9">Ubiquinol-cytochrome c reductase iron-sulfur subunit</fullName>
        <ecNumber evidence="9">1.10.2.2</ecNumber>
    </submittedName>
</protein>
<dbReference type="PRINTS" id="PR00162">
    <property type="entry name" value="RIESKE"/>
</dbReference>
<evidence type="ECO:0000256" key="3">
    <source>
        <dbReference type="ARBA" id="ARBA00023004"/>
    </source>
</evidence>
<dbReference type="Proteomes" id="UP000193061">
    <property type="component" value="Unassembled WGS sequence"/>
</dbReference>
<keyword evidence="3" id="KW-0408">Iron</keyword>
<dbReference type="GO" id="GO:0046872">
    <property type="term" value="F:metal ion binding"/>
    <property type="evidence" value="ECO:0007669"/>
    <property type="project" value="UniProtKB-KW"/>
</dbReference>
<organism evidence="9 10">
    <name type="scientific">Roseovarius albus</name>
    <dbReference type="NCBI Taxonomy" id="1247867"/>
    <lineage>
        <taxon>Bacteria</taxon>
        <taxon>Pseudomonadati</taxon>
        <taxon>Pseudomonadota</taxon>
        <taxon>Alphaproteobacteria</taxon>
        <taxon>Rhodobacterales</taxon>
        <taxon>Roseobacteraceae</taxon>
        <taxon>Roseovarius</taxon>
    </lineage>
</organism>
<evidence type="ECO:0000313" key="10">
    <source>
        <dbReference type="Proteomes" id="UP000193061"/>
    </source>
</evidence>
<evidence type="ECO:0000256" key="2">
    <source>
        <dbReference type="ARBA" id="ARBA00022723"/>
    </source>
</evidence>
<dbReference type="OrthoDB" id="7860719at2"/>
<dbReference type="EMBL" id="FWFX01000002">
    <property type="protein sequence ID" value="SLN23933.1"/>
    <property type="molecule type" value="Genomic_DNA"/>
</dbReference>
<dbReference type="InterPro" id="IPR005805">
    <property type="entry name" value="Rieske_Fe-S_prot_C"/>
</dbReference>
<gene>
    <name evidence="9" type="primary">petA_1</name>
    <name evidence="9" type="ORF">ROA7450_00964</name>
</gene>
<dbReference type="GO" id="GO:0051537">
    <property type="term" value="F:2 iron, 2 sulfur cluster binding"/>
    <property type="evidence" value="ECO:0007669"/>
    <property type="project" value="UniProtKB-KW"/>
</dbReference>
<keyword evidence="5" id="KW-1015">Disulfide bond</keyword>
<feature type="domain" description="Rieske" evidence="8">
    <location>
        <begin position="110"/>
        <end position="178"/>
    </location>
</feature>
<dbReference type="SUPFAM" id="SSF50022">
    <property type="entry name" value="ISP domain"/>
    <property type="match status" value="1"/>
</dbReference>
<accession>A0A1X6YKF3</accession>
<proteinExistence type="predicted"/>
<keyword evidence="10" id="KW-1185">Reference proteome</keyword>
<keyword evidence="1" id="KW-0001">2Fe-2S</keyword>
<sequence length="193" mass="21954">MQRRNFLYIATSLTMAGGALYSCAALMNATAPTADITARRTWRDRFYKVDDFAQGEVNLLKIDDQPLYIWHRSNRQISEALAQDNYADWPDKKLRMAAKQPGLPAYDTLRTNSHRWLAVWAMCTWRGCLTHAKMGDYSGFFCPCCGAHYDMAGRFRKGLPSQNLAAVPLLLTETGDHFTLNLKKTPDPVIWKT</sequence>
<dbReference type="PROSITE" id="PS51257">
    <property type="entry name" value="PROKAR_LIPOPROTEIN"/>
    <property type="match status" value="1"/>
</dbReference>
<dbReference type="Gene3D" id="2.102.10.10">
    <property type="entry name" value="Rieske [2Fe-2S] iron-sulphur domain"/>
    <property type="match status" value="1"/>
</dbReference>
<evidence type="ECO:0000256" key="4">
    <source>
        <dbReference type="ARBA" id="ARBA00023014"/>
    </source>
</evidence>
<comment type="cofactor">
    <cofactor evidence="6">
        <name>[2Fe-2S] cluster</name>
        <dbReference type="ChEBI" id="CHEBI:190135"/>
    </cofactor>
</comment>
<name>A0A1X6YKF3_9RHOB</name>
<dbReference type="EC" id="1.10.2.2" evidence="9"/>
<dbReference type="RefSeq" id="WP_085804493.1">
    <property type="nucleotide sequence ID" value="NZ_FWFX01000002.1"/>
</dbReference>
<evidence type="ECO:0000256" key="1">
    <source>
        <dbReference type="ARBA" id="ARBA00022714"/>
    </source>
</evidence>
<evidence type="ECO:0000256" key="7">
    <source>
        <dbReference type="SAM" id="Phobius"/>
    </source>
</evidence>
<dbReference type="InterPro" id="IPR017941">
    <property type="entry name" value="Rieske_2Fe-2S"/>
</dbReference>
<keyword evidence="2" id="KW-0479">Metal-binding</keyword>
<dbReference type="PANTHER" id="PTHR10134">
    <property type="entry name" value="CYTOCHROME B-C1 COMPLEX SUBUNIT RIESKE, MITOCHONDRIAL"/>
    <property type="match status" value="1"/>
</dbReference>
<evidence type="ECO:0000256" key="5">
    <source>
        <dbReference type="ARBA" id="ARBA00023157"/>
    </source>
</evidence>
<keyword evidence="4" id="KW-0411">Iron-sulfur</keyword>